<protein>
    <submittedName>
        <fullName evidence="1">Uncharacterized protein</fullName>
    </submittedName>
</protein>
<sequence>MDRIPMYGTKKISPIPGCFPYKERVEQCYVWVDYVGETWYCYDDNEYDARRQWAVHFERLGLLLAMLPEKEE</sequence>
<proteinExistence type="predicted"/>
<organism evidence="1">
    <name type="scientific">marine sediment metagenome</name>
    <dbReference type="NCBI Taxonomy" id="412755"/>
    <lineage>
        <taxon>unclassified sequences</taxon>
        <taxon>metagenomes</taxon>
        <taxon>ecological metagenomes</taxon>
    </lineage>
</organism>
<reference evidence="1" key="1">
    <citation type="journal article" date="2015" name="Nature">
        <title>Complex archaea that bridge the gap between prokaryotes and eukaryotes.</title>
        <authorList>
            <person name="Spang A."/>
            <person name="Saw J.H."/>
            <person name="Jorgensen S.L."/>
            <person name="Zaremba-Niedzwiedzka K."/>
            <person name="Martijn J."/>
            <person name="Lind A.E."/>
            <person name="van Eijk R."/>
            <person name="Schleper C."/>
            <person name="Guy L."/>
            <person name="Ettema T.J."/>
        </authorList>
    </citation>
    <scope>NUCLEOTIDE SEQUENCE</scope>
</reference>
<dbReference type="AlphaFoldDB" id="A0A0F9JY92"/>
<accession>A0A0F9JY92</accession>
<dbReference type="EMBL" id="LAZR01016585">
    <property type="protein sequence ID" value="KKM03868.1"/>
    <property type="molecule type" value="Genomic_DNA"/>
</dbReference>
<gene>
    <name evidence="1" type="ORF">LCGC14_1770090</name>
</gene>
<evidence type="ECO:0000313" key="1">
    <source>
        <dbReference type="EMBL" id="KKM03868.1"/>
    </source>
</evidence>
<name>A0A0F9JY92_9ZZZZ</name>
<comment type="caution">
    <text evidence="1">The sequence shown here is derived from an EMBL/GenBank/DDBJ whole genome shotgun (WGS) entry which is preliminary data.</text>
</comment>